<protein>
    <submittedName>
        <fullName evidence="2">ROK family protein</fullName>
    </submittedName>
</protein>
<reference evidence="2 3" key="1">
    <citation type="submission" date="2019-12" db="EMBL/GenBank/DDBJ databases">
        <title>Rhizobium genotypes associated with high levels of biological nitrogen fixation by grain legumes in a temperate-maritime cropping system.</title>
        <authorList>
            <person name="Maluk M."/>
            <person name="Francesc Ferrando Molina F."/>
            <person name="Lopez Del Egido L."/>
            <person name="Lafos M."/>
            <person name="Langarica-Fuentes A."/>
            <person name="Gebre Yohannes G."/>
            <person name="Young M.W."/>
            <person name="Martin P."/>
            <person name="Gantlett R."/>
            <person name="Kenicer G."/>
            <person name="Hawes C."/>
            <person name="Begg G.S."/>
            <person name="Quilliam R.S."/>
            <person name="Squire G.R."/>
            <person name="Poole P.S."/>
            <person name="Young P.W."/>
            <person name="Iannetta P.M."/>
            <person name="James E.K."/>
        </authorList>
    </citation>
    <scope>NUCLEOTIDE SEQUENCE [LARGE SCALE GENOMIC DNA]</scope>
    <source>
        <strain evidence="2 3">JHI1118</strain>
    </source>
</reference>
<evidence type="ECO:0000313" key="2">
    <source>
        <dbReference type="EMBL" id="NEI71997.1"/>
    </source>
</evidence>
<dbReference type="AlphaFoldDB" id="A0A6L9UCR5"/>
<comment type="similarity">
    <text evidence="1">Belongs to the ROK (NagC/XylR) family.</text>
</comment>
<dbReference type="EMBL" id="WUEY01000009">
    <property type="protein sequence ID" value="NEI71997.1"/>
    <property type="molecule type" value="Genomic_DNA"/>
</dbReference>
<dbReference type="RefSeq" id="WP_163988849.1">
    <property type="nucleotide sequence ID" value="NZ_WUEY01000009.1"/>
</dbReference>
<evidence type="ECO:0000313" key="3">
    <source>
        <dbReference type="Proteomes" id="UP000483035"/>
    </source>
</evidence>
<dbReference type="InterPro" id="IPR043129">
    <property type="entry name" value="ATPase_NBD"/>
</dbReference>
<accession>A0A6L9UCR5</accession>
<dbReference type="SUPFAM" id="SSF53067">
    <property type="entry name" value="Actin-like ATPase domain"/>
    <property type="match status" value="1"/>
</dbReference>
<dbReference type="InterPro" id="IPR036388">
    <property type="entry name" value="WH-like_DNA-bd_sf"/>
</dbReference>
<organism evidence="2 3">
    <name type="scientific">Rhizobium lusitanum</name>
    <dbReference type="NCBI Taxonomy" id="293958"/>
    <lineage>
        <taxon>Bacteria</taxon>
        <taxon>Pseudomonadati</taxon>
        <taxon>Pseudomonadota</taxon>
        <taxon>Alphaproteobacteria</taxon>
        <taxon>Hyphomicrobiales</taxon>
        <taxon>Rhizobiaceae</taxon>
        <taxon>Rhizobium/Agrobacterium group</taxon>
        <taxon>Rhizobium</taxon>
    </lineage>
</organism>
<evidence type="ECO:0000256" key="1">
    <source>
        <dbReference type="ARBA" id="ARBA00006479"/>
    </source>
</evidence>
<gene>
    <name evidence="2" type="ORF">GR212_20655</name>
</gene>
<comment type="caution">
    <text evidence="2">The sequence shown here is derived from an EMBL/GenBank/DDBJ whole genome shotgun (WGS) entry which is preliminary data.</text>
</comment>
<dbReference type="Proteomes" id="UP000483035">
    <property type="component" value="Unassembled WGS sequence"/>
</dbReference>
<dbReference type="InterPro" id="IPR036390">
    <property type="entry name" value="WH_DNA-bd_sf"/>
</dbReference>
<dbReference type="PANTHER" id="PTHR18964:SF149">
    <property type="entry name" value="BIFUNCTIONAL UDP-N-ACETYLGLUCOSAMINE 2-EPIMERASE_N-ACETYLMANNOSAMINE KINASE"/>
    <property type="match status" value="1"/>
</dbReference>
<dbReference type="PANTHER" id="PTHR18964">
    <property type="entry name" value="ROK (REPRESSOR, ORF, KINASE) FAMILY"/>
    <property type="match status" value="1"/>
</dbReference>
<dbReference type="SUPFAM" id="SSF46785">
    <property type="entry name" value="Winged helix' DNA-binding domain"/>
    <property type="match status" value="1"/>
</dbReference>
<proteinExistence type="inferred from homology"/>
<dbReference type="Pfam" id="PF00480">
    <property type="entry name" value="ROK"/>
    <property type="match status" value="1"/>
</dbReference>
<name>A0A6L9UCR5_9HYPH</name>
<dbReference type="Gene3D" id="1.10.10.10">
    <property type="entry name" value="Winged helix-like DNA-binding domain superfamily/Winged helix DNA-binding domain"/>
    <property type="match status" value="1"/>
</dbReference>
<sequence length="429" mass="45568">MLNSMDRDGAMPGTNLTQTRALNRRAVFDAIRRSGPITRMELAQTIGLTVQAISNIASELEVAGLIRQQGKRVGQRGQPAVELSLDPAGGYTIGLSLAYRRLSGMLVDLTGEVVAGEDCDLVEREPHLIAEALGSLANRLLKTSGVGRDKIWGIGCSVPGTVENGTFWYDKVQEADEWTKFPLVAKLEELTGVKTFVENDATVSAIGESLYGIGRIARSFFYLHFNLGIGSGLIMDGHPYRGAFGGAGEIGHMIVKPGGRLCPCGSRGCLEQYVSFYAAAETICGPTRTPDEVPAEELVACHRSGDARLLAWQQEAGQYLRIAIRNVEAMFDPDTIVIGSGLPGELLEGLIAAATPLLPSMTHRHASSLPRLMPAEHAAEMPALGAAALPIAVAMLPGSSSASWRATTTDTPMAANPALAALGFDSAWQ</sequence>
<dbReference type="Gene3D" id="3.30.420.40">
    <property type="match status" value="2"/>
</dbReference>
<dbReference type="InterPro" id="IPR000600">
    <property type="entry name" value="ROK"/>
</dbReference>